<evidence type="ECO:0000313" key="3">
    <source>
        <dbReference type="EMBL" id="POM81205.1"/>
    </source>
</evidence>
<reference evidence="3 4" key="1">
    <citation type="journal article" date="2017" name="Genome Biol. Evol.">
        <title>Phytophthora megakarya and P. palmivora, closely related causal agents of cacao black pod rot, underwent increases in genome sizes and gene numbers by different mechanisms.</title>
        <authorList>
            <person name="Ali S.S."/>
            <person name="Shao J."/>
            <person name="Lary D.J."/>
            <person name="Kronmiller B."/>
            <person name="Shen D."/>
            <person name="Strem M.D."/>
            <person name="Amoako-Attah I."/>
            <person name="Akrofi A.Y."/>
            <person name="Begoude B.A."/>
            <person name="Ten Hoopen G.M."/>
            <person name="Coulibaly K."/>
            <person name="Kebe B.I."/>
            <person name="Melnick R.L."/>
            <person name="Guiltinan M.J."/>
            <person name="Tyler B.M."/>
            <person name="Meinhardt L.W."/>
            <person name="Bailey B.A."/>
        </authorList>
    </citation>
    <scope>NUCLEOTIDE SEQUENCE [LARGE SCALE GENOMIC DNA]</scope>
    <source>
        <strain evidence="4">sbr112.9</strain>
    </source>
</reference>
<feature type="transmembrane region" description="Helical" evidence="2">
    <location>
        <begin position="84"/>
        <end position="105"/>
    </location>
</feature>
<evidence type="ECO:0008006" key="5">
    <source>
        <dbReference type="Google" id="ProtNLM"/>
    </source>
</evidence>
<name>A0A2P4YTR9_9STRA</name>
<feature type="transmembrane region" description="Helical" evidence="2">
    <location>
        <begin position="407"/>
        <end position="427"/>
    </location>
</feature>
<feature type="region of interest" description="Disordered" evidence="1">
    <location>
        <begin position="618"/>
        <end position="640"/>
    </location>
</feature>
<feature type="transmembrane region" description="Helical" evidence="2">
    <location>
        <begin position="665"/>
        <end position="682"/>
    </location>
</feature>
<keyword evidence="2" id="KW-0812">Transmembrane</keyword>
<keyword evidence="4" id="KW-1185">Reference proteome</keyword>
<accession>A0A2P4YTR9</accession>
<feature type="transmembrane region" description="Helical" evidence="2">
    <location>
        <begin position="545"/>
        <end position="569"/>
    </location>
</feature>
<feature type="transmembrane region" description="Helical" evidence="2">
    <location>
        <begin position="860"/>
        <end position="884"/>
    </location>
</feature>
<protein>
    <recommendedName>
        <fullName evidence="5">Transmembrane protein</fullName>
    </recommendedName>
</protein>
<dbReference type="Proteomes" id="UP000237271">
    <property type="component" value="Unassembled WGS sequence"/>
</dbReference>
<feature type="transmembrane region" description="Helical" evidence="2">
    <location>
        <begin position="506"/>
        <end position="524"/>
    </location>
</feature>
<feature type="transmembrane region" description="Helical" evidence="2">
    <location>
        <begin position="466"/>
        <end position="486"/>
    </location>
</feature>
<comment type="caution">
    <text evidence="3">The sequence shown here is derived from an EMBL/GenBank/DDBJ whole genome shotgun (WGS) entry which is preliminary data.</text>
</comment>
<proteinExistence type="predicted"/>
<evidence type="ECO:0000313" key="4">
    <source>
        <dbReference type="Proteomes" id="UP000237271"/>
    </source>
</evidence>
<organism evidence="3 4">
    <name type="scientific">Phytophthora palmivora</name>
    <dbReference type="NCBI Taxonomy" id="4796"/>
    <lineage>
        <taxon>Eukaryota</taxon>
        <taxon>Sar</taxon>
        <taxon>Stramenopiles</taxon>
        <taxon>Oomycota</taxon>
        <taxon>Peronosporomycetes</taxon>
        <taxon>Peronosporales</taxon>
        <taxon>Peronosporaceae</taxon>
        <taxon>Phytophthora</taxon>
    </lineage>
</organism>
<feature type="transmembrane region" description="Helical" evidence="2">
    <location>
        <begin position="277"/>
        <end position="297"/>
    </location>
</feature>
<feature type="compositionally biased region" description="Low complexity" evidence="1">
    <location>
        <begin position="629"/>
        <end position="639"/>
    </location>
</feature>
<keyword evidence="2" id="KW-1133">Transmembrane helix</keyword>
<feature type="transmembrane region" description="Helical" evidence="2">
    <location>
        <begin position="589"/>
        <end position="607"/>
    </location>
</feature>
<gene>
    <name evidence="3" type="ORF">PHPALM_859</name>
</gene>
<sequence length="885" mass="99389">MEDITCAWIANACYSLGNIFSGKPSRDQSRNELIVANALWATITFCVVVLIARLPSMLSLQFIETPDSKPTVWFCLKKLFRGTLVYFFATLVGMLACSAFIAYLISIKPSLFKYKFDCYVGTLSTHGFFTGITLTAKRIYYRETCQGQKRLLLGQEAEADANQSRRKAISFRSAYSVRSFKFWRAYIKEFPKSMPAALAGVFVHILSQQRIMERGPTILTCFVVASTVFKLTIQESTKHYILKKRIRNIKFMCAAVALPTVLIDTQTRIILLGSKSTGLVAMGTLGMALMEICLRVSKAAMIVKIIRKREATVFKSKTQILTRPSVSSVRISSVSSPSPVRVDFELWRKRLHSYHIAEVNADTYAEYIAIGCSASIMFFFGDHPHYSLLSQSDSVDHGRQRSMQLKILVFQVWIEIVVDFVSTLLEMMAGIDYDLIKNLGPFLTVLFVVTAVLNINISVAIVMRNAAGSVACAWLVNAFYSLGNIFSGKPSREQSRRELIAANSAWALTTFSIITLLAQVPLLLSLRFLDAPDHRPTLWYCLKKLVRVVAIYFFASMAIMLGWSCFVGYLTTANPALFKYKLDCYVNTLTTHGMFTGIALTIKKIYYHESCQGRDRLTQAQHKQKPSAKKLSSPASPTSNHILVVPRKQSLSYWRVYFREFPKSMPAAIAGIFVHILSQQRIMDRGNLVITCFVVASIVVKFVTLRIRSIRIMCAAVSLPTVLIDTQTRIILLGTQSTHLLALDLSAGWKNPLRHANYLSSRNQYHFTPQINNYVLEEKHYWEISLKRSNTRNEYEMQGALGVSTSNLANKITGSLRVFKPTGPQLPILGFQVLVEIIVDFLSTALEIMAGVQFDMNKNVAAFLAIFLAAIAVVNINISVGLYLY</sequence>
<feature type="transmembrane region" description="Helical" evidence="2">
    <location>
        <begin position="251"/>
        <end position="271"/>
    </location>
</feature>
<dbReference type="EMBL" id="NCKW01000140">
    <property type="protein sequence ID" value="POM81205.1"/>
    <property type="molecule type" value="Genomic_DNA"/>
</dbReference>
<dbReference type="AlphaFoldDB" id="A0A2P4YTR9"/>
<feature type="transmembrane region" description="Helical" evidence="2">
    <location>
        <begin position="439"/>
        <end position="459"/>
    </location>
</feature>
<feature type="transmembrane region" description="Helical" evidence="2">
    <location>
        <begin position="33"/>
        <end position="52"/>
    </location>
</feature>
<dbReference type="OrthoDB" id="101428at2759"/>
<feature type="transmembrane region" description="Helical" evidence="2">
    <location>
        <begin position="688"/>
        <end position="705"/>
    </location>
</feature>
<keyword evidence="2" id="KW-0472">Membrane</keyword>
<evidence type="ECO:0000256" key="2">
    <source>
        <dbReference type="SAM" id="Phobius"/>
    </source>
</evidence>
<evidence type="ECO:0000256" key="1">
    <source>
        <dbReference type="SAM" id="MobiDB-lite"/>
    </source>
</evidence>